<dbReference type="PANTHER" id="PTHR35894">
    <property type="entry name" value="GENERAL SECRETION PATHWAY PROTEIN A-RELATED"/>
    <property type="match status" value="1"/>
</dbReference>
<dbReference type="Proteomes" id="UP000777265">
    <property type="component" value="Unassembled WGS sequence"/>
</dbReference>
<dbReference type="SUPFAM" id="SSF52540">
    <property type="entry name" value="P-loop containing nucleoside triphosphate hydrolases"/>
    <property type="match status" value="1"/>
</dbReference>
<sequence>MYYEYWGLKKPPFDNVPDPLMYVSSHTSVENTIAETLFAIEEGNECISVIVGDVGLGKTMSLRMVIDSLDQDKYKIAFITNPDIPFIQLLREIIGQLTGKQCEERRKVDLLETFNKLLFQTVDEGRKVLIFIDEANAMSPANLESLRLLTNMQDDSRNLFTIVLAGQIELARRLEHPKRANLFQRIGTYCTIEKIESEEIVRNYIETRLSLAGAARKIFTDSAISSIWVHSESGVPRLINKICKLCLKAGETNNLHDINGGIVTQIAERFQKLSGPAMPQRKPRPRFSEGAPSNQSGDAAEKPAAVTFARKKKEPERPAPITFIQERKEPEKPAAVTFTEEEREPERPAAATLVQEEREPEKSVTVTFAQEERKVVTINDRVPQPESPPPPEEPAPVSANENEGEEVAIAKYGINVIIPPHVIEQAHSFTEEHRARLAGVLAAQTMQKHPQLTVSIGADPVMIWSDIRECILLKLRQGQESAAMQG</sequence>
<dbReference type="CDD" id="cd00009">
    <property type="entry name" value="AAA"/>
    <property type="match status" value="1"/>
</dbReference>
<dbReference type="InterPro" id="IPR027417">
    <property type="entry name" value="P-loop_NTPase"/>
</dbReference>
<dbReference type="Gene3D" id="3.40.50.300">
    <property type="entry name" value="P-loop containing nucleotide triphosphate hydrolases"/>
    <property type="match status" value="1"/>
</dbReference>
<reference evidence="3" key="1">
    <citation type="journal article" date="2020" name="Biotechnol. Biofuels">
        <title>New insights from the biogas microbiome by comprehensive genome-resolved metagenomics of nearly 1600 species originating from multiple anaerobic digesters.</title>
        <authorList>
            <person name="Campanaro S."/>
            <person name="Treu L."/>
            <person name="Rodriguez-R L.M."/>
            <person name="Kovalovszki A."/>
            <person name="Ziels R.M."/>
            <person name="Maus I."/>
            <person name="Zhu X."/>
            <person name="Kougias P.G."/>
            <person name="Basile A."/>
            <person name="Luo G."/>
            <person name="Schluter A."/>
            <person name="Konstantinidis K.T."/>
            <person name="Angelidaki I."/>
        </authorList>
    </citation>
    <scope>NUCLEOTIDE SEQUENCE</scope>
    <source>
        <strain evidence="3">AS06rmzACSIP_7</strain>
    </source>
</reference>
<comment type="caution">
    <text evidence="3">The sequence shown here is derived from an EMBL/GenBank/DDBJ whole genome shotgun (WGS) entry which is preliminary data.</text>
</comment>
<gene>
    <name evidence="3" type="ORF">GXY80_11185</name>
</gene>
<proteinExistence type="predicted"/>
<dbReference type="InterPro" id="IPR049945">
    <property type="entry name" value="AAA_22"/>
</dbReference>
<dbReference type="EMBL" id="JAAYEE010000204">
    <property type="protein sequence ID" value="NLW36026.1"/>
    <property type="molecule type" value="Genomic_DNA"/>
</dbReference>
<evidence type="ECO:0000313" key="4">
    <source>
        <dbReference type="Proteomes" id="UP000777265"/>
    </source>
</evidence>
<name>A0A971M6I6_9BACT</name>
<accession>A0A971M6I6</accession>
<dbReference type="AlphaFoldDB" id="A0A971M6I6"/>
<protein>
    <submittedName>
        <fullName evidence="3">AAA family ATPase</fullName>
    </submittedName>
</protein>
<dbReference type="Pfam" id="PF13401">
    <property type="entry name" value="AAA_22"/>
    <property type="match status" value="1"/>
</dbReference>
<feature type="domain" description="ORC1/DEAH AAA+ ATPase" evidence="2">
    <location>
        <begin position="47"/>
        <end position="174"/>
    </location>
</feature>
<evidence type="ECO:0000313" key="3">
    <source>
        <dbReference type="EMBL" id="NLW36026.1"/>
    </source>
</evidence>
<evidence type="ECO:0000256" key="1">
    <source>
        <dbReference type="SAM" id="MobiDB-lite"/>
    </source>
</evidence>
<feature type="region of interest" description="Disordered" evidence="1">
    <location>
        <begin position="379"/>
        <end position="401"/>
    </location>
</feature>
<dbReference type="InterPro" id="IPR052026">
    <property type="entry name" value="ExeA_AAA_ATPase_DNA-bind"/>
</dbReference>
<evidence type="ECO:0000259" key="2">
    <source>
        <dbReference type="Pfam" id="PF13401"/>
    </source>
</evidence>
<organism evidence="3 4">
    <name type="scientific">Syntrophorhabdus aromaticivorans</name>
    <dbReference type="NCBI Taxonomy" id="328301"/>
    <lineage>
        <taxon>Bacteria</taxon>
        <taxon>Pseudomonadati</taxon>
        <taxon>Thermodesulfobacteriota</taxon>
        <taxon>Syntrophorhabdia</taxon>
        <taxon>Syntrophorhabdales</taxon>
        <taxon>Syntrophorhabdaceae</taxon>
        <taxon>Syntrophorhabdus</taxon>
    </lineage>
</organism>
<dbReference type="GO" id="GO:0016887">
    <property type="term" value="F:ATP hydrolysis activity"/>
    <property type="evidence" value="ECO:0007669"/>
    <property type="project" value="InterPro"/>
</dbReference>
<reference evidence="3" key="2">
    <citation type="submission" date="2020-01" db="EMBL/GenBank/DDBJ databases">
        <authorList>
            <person name="Campanaro S."/>
        </authorList>
    </citation>
    <scope>NUCLEOTIDE SEQUENCE</scope>
    <source>
        <strain evidence="3">AS06rmzACSIP_7</strain>
    </source>
</reference>
<dbReference type="PANTHER" id="PTHR35894:SF1">
    <property type="entry name" value="PHOSPHORIBULOKINASE _ URIDINE KINASE FAMILY"/>
    <property type="match status" value="1"/>
</dbReference>
<feature type="region of interest" description="Disordered" evidence="1">
    <location>
        <begin position="275"/>
        <end position="365"/>
    </location>
</feature>
<feature type="compositionally biased region" description="Pro residues" evidence="1">
    <location>
        <begin position="385"/>
        <end position="394"/>
    </location>
</feature>